<feature type="transmembrane region" description="Helical" evidence="2">
    <location>
        <begin position="187"/>
        <end position="206"/>
    </location>
</feature>
<sequence length="329" mass="34787">MSGDDEREFDAESGFEATTETVGGGDDAATGGDPDAATVRIRKALAEVRREGRKVAFLYAALDAALVALVVNVTLRLFRPAALGDVLTLPAALAGAGGVVPRTIHAAAVVGLALGAVTFAAEYVARSRRPLVEQFESANPAVRESLRTARDTVDDGANTDMARRLYEDVLSGLRETSTFELVGTRRVVVTTLFVVLVSLASIQVAVVDLDLTETLDGRNGQDDDVPSDRQETEREDDELQDGDQILGDPENVTAGDESINASVQGSESGEGQGGSTAPPSAYDDGGFSDAAVESQDAGYAESENVEDAELIREYNLQIRENDDEDDETS</sequence>
<feature type="compositionally biased region" description="Acidic residues" evidence="1">
    <location>
        <begin position="1"/>
        <end position="13"/>
    </location>
</feature>
<keyword evidence="4" id="KW-1185">Reference proteome</keyword>
<keyword evidence="2" id="KW-0812">Transmembrane</keyword>
<dbReference type="EMBL" id="FOYS01000002">
    <property type="protein sequence ID" value="SFR43518.1"/>
    <property type="molecule type" value="Genomic_DNA"/>
</dbReference>
<feature type="compositionally biased region" description="Basic and acidic residues" evidence="1">
    <location>
        <begin position="215"/>
        <end position="232"/>
    </location>
</feature>
<evidence type="ECO:0000256" key="1">
    <source>
        <dbReference type="SAM" id="MobiDB-lite"/>
    </source>
</evidence>
<reference evidence="4" key="1">
    <citation type="submission" date="2016-10" db="EMBL/GenBank/DDBJ databases">
        <authorList>
            <person name="Varghese N."/>
            <person name="Submissions S."/>
        </authorList>
    </citation>
    <scope>NUCLEOTIDE SEQUENCE [LARGE SCALE GENOMIC DNA]</scope>
    <source>
        <strain evidence="4">CGMCC 1.8711</strain>
    </source>
</reference>
<dbReference type="OrthoDB" id="308352at2157"/>
<evidence type="ECO:0000313" key="3">
    <source>
        <dbReference type="EMBL" id="SFR43518.1"/>
    </source>
</evidence>
<dbReference type="STRING" id="555875.SAMN04488124_1287"/>
<feature type="region of interest" description="Disordered" evidence="1">
    <location>
        <begin position="1"/>
        <end position="34"/>
    </location>
</feature>
<organism evidence="3 4">
    <name type="scientific">Halogeometricum limi</name>
    <dbReference type="NCBI Taxonomy" id="555875"/>
    <lineage>
        <taxon>Archaea</taxon>
        <taxon>Methanobacteriati</taxon>
        <taxon>Methanobacteriota</taxon>
        <taxon>Stenosarchaea group</taxon>
        <taxon>Halobacteria</taxon>
        <taxon>Halobacteriales</taxon>
        <taxon>Haloferacaceae</taxon>
        <taxon>Halogeometricum</taxon>
    </lineage>
</organism>
<protein>
    <submittedName>
        <fullName evidence="3">Uncharacterized protein</fullName>
    </submittedName>
</protein>
<feature type="compositionally biased region" description="Low complexity" evidence="1">
    <location>
        <begin position="17"/>
        <end position="34"/>
    </location>
</feature>
<accession>A0A1I6GMW9</accession>
<feature type="transmembrane region" description="Helical" evidence="2">
    <location>
        <begin position="56"/>
        <end position="75"/>
    </location>
</feature>
<dbReference type="Proteomes" id="UP000243250">
    <property type="component" value="Unassembled WGS sequence"/>
</dbReference>
<dbReference type="Pfam" id="PF24334">
    <property type="entry name" value="DUF7502"/>
    <property type="match status" value="1"/>
</dbReference>
<gene>
    <name evidence="3" type="ORF">SAMN04488124_1287</name>
</gene>
<dbReference type="InterPro" id="IPR055925">
    <property type="entry name" value="DUF7502"/>
</dbReference>
<keyword evidence="2" id="KW-0472">Membrane</keyword>
<keyword evidence="2" id="KW-1133">Transmembrane helix</keyword>
<dbReference type="RefSeq" id="WP_089878106.1">
    <property type="nucleotide sequence ID" value="NZ_FOYS01000002.1"/>
</dbReference>
<feature type="transmembrane region" description="Helical" evidence="2">
    <location>
        <begin position="106"/>
        <end position="125"/>
    </location>
</feature>
<feature type="region of interest" description="Disordered" evidence="1">
    <location>
        <begin position="215"/>
        <end position="329"/>
    </location>
</feature>
<name>A0A1I6GMW9_9EURY</name>
<dbReference type="AlphaFoldDB" id="A0A1I6GMW9"/>
<evidence type="ECO:0000256" key="2">
    <source>
        <dbReference type="SAM" id="Phobius"/>
    </source>
</evidence>
<proteinExistence type="predicted"/>
<evidence type="ECO:0000313" key="4">
    <source>
        <dbReference type="Proteomes" id="UP000243250"/>
    </source>
</evidence>